<gene>
    <name evidence="1" type="ORF">OSO01_14940</name>
</gene>
<dbReference type="RefSeq" id="WP_147209787.1">
    <property type="nucleotide sequence ID" value="NZ_BJYM01000005.1"/>
</dbReference>
<sequence length="176" mass="20589">MLKNLEYLKSGNEKQRRAFKVINQLNMMEDLKIYSPILCGTIPLSIDTASSDLDIIMEVHDFSGFGDKINFLYGPFPQFKLKRKIIRSKLIVKANFIYDNFEFELFGQAQPVTQQYAYLHMVIEKYLLDTNPSWRCEIIALKERGFKTEQAFCHMLELTGDPYEALINYGLRKQII</sequence>
<protein>
    <submittedName>
        <fullName evidence="1">Alpha/beta hydrolase</fullName>
    </submittedName>
</protein>
<dbReference type="STRING" id="582851.GCA_900162665_03220"/>
<dbReference type="InterPro" id="IPR025365">
    <property type="entry name" value="DUF4269"/>
</dbReference>
<dbReference type="Pfam" id="PF14091">
    <property type="entry name" value="DUF4269"/>
    <property type="match status" value="1"/>
</dbReference>
<reference evidence="1 2" key="1">
    <citation type="submission" date="2019-07" db="EMBL/GenBank/DDBJ databases">
        <title>Whole genome shotgun sequence of Oceanobacillus sojae NBRC 105379.</title>
        <authorList>
            <person name="Hosoyama A."/>
            <person name="Uohara A."/>
            <person name="Ohji S."/>
            <person name="Ichikawa N."/>
        </authorList>
    </citation>
    <scope>NUCLEOTIDE SEQUENCE [LARGE SCALE GENOMIC DNA]</scope>
    <source>
        <strain evidence="1 2">NBRC 105379</strain>
    </source>
</reference>
<keyword evidence="2" id="KW-1185">Reference proteome</keyword>
<dbReference type="OrthoDB" id="6402248at2"/>
<name>A0A511ZH38_9BACI</name>
<dbReference type="AlphaFoldDB" id="A0A511ZH38"/>
<dbReference type="EMBL" id="BJYM01000005">
    <property type="protein sequence ID" value="GEN86755.1"/>
    <property type="molecule type" value="Genomic_DNA"/>
</dbReference>
<keyword evidence="1" id="KW-0378">Hydrolase</keyword>
<comment type="caution">
    <text evidence="1">The sequence shown here is derived from an EMBL/GenBank/DDBJ whole genome shotgun (WGS) entry which is preliminary data.</text>
</comment>
<accession>A0A511ZH38</accession>
<evidence type="ECO:0000313" key="2">
    <source>
        <dbReference type="Proteomes" id="UP000321558"/>
    </source>
</evidence>
<dbReference type="GO" id="GO:0016787">
    <property type="term" value="F:hydrolase activity"/>
    <property type="evidence" value="ECO:0007669"/>
    <property type="project" value="UniProtKB-KW"/>
</dbReference>
<evidence type="ECO:0000313" key="1">
    <source>
        <dbReference type="EMBL" id="GEN86755.1"/>
    </source>
</evidence>
<dbReference type="Proteomes" id="UP000321558">
    <property type="component" value="Unassembled WGS sequence"/>
</dbReference>
<proteinExistence type="predicted"/>
<organism evidence="1 2">
    <name type="scientific">Oceanobacillus sojae</name>
    <dbReference type="NCBI Taxonomy" id="582851"/>
    <lineage>
        <taxon>Bacteria</taxon>
        <taxon>Bacillati</taxon>
        <taxon>Bacillota</taxon>
        <taxon>Bacilli</taxon>
        <taxon>Bacillales</taxon>
        <taxon>Bacillaceae</taxon>
        <taxon>Oceanobacillus</taxon>
    </lineage>
</organism>